<dbReference type="Proteomes" id="UP000034076">
    <property type="component" value="Unassembled WGS sequence"/>
</dbReference>
<dbReference type="RefSeq" id="WP_046443033.1">
    <property type="nucleotide sequence ID" value="NZ_CAUERS010000057.1"/>
</dbReference>
<comment type="caution">
    <text evidence="9">The sequence shown here is derived from an EMBL/GenBank/DDBJ whole genome shotgun (WGS) entry which is preliminary data.</text>
</comment>
<feature type="transmembrane region" description="Helical" evidence="8">
    <location>
        <begin position="173"/>
        <end position="196"/>
    </location>
</feature>
<comment type="subcellular location">
    <subcellularLocation>
        <location evidence="1">Cell membrane</location>
        <topology evidence="1">Multi-pass membrane protein</topology>
    </subcellularLocation>
</comment>
<keyword evidence="10" id="KW-1185">Reference proteome</keyword>
<evidence type="ECO:0000256" key="3">
    <source>
        <dbReference type="ARBA" id="ARBA00022475"/>
    </source>
</evidence>
<feature type="transmembrane region" description="Helical" evidence="8">
    <location>
        <begin position="135"/>
        <end position="153"/>
    </location>
</feature>
<evidence type="ECO:0000256" key="8">
    <source>
        <dbReference type="SAM" id="Phobius"/>
    </source>
</evidence>
<dbReference type="PANTHER" id="PTHR32196:SF21">
    <property type="entry name" value="ABC TRANSPORTER PERMEASE PROTEIN YPHD-RELATED"/>
    <property type="match status" value="1"/>
</dbReference>
<evidence type="ECO:0000256" key="2">
    <source>
        <dbReference type="ARBA" id="ARBA00022448"/>
    </source>
</evidence>
<dbReference type="AlphaFoldDB" id="A0A0M2NFN5"/>
<keyword evidence="6 8" id="KW-1133">Transmembrane helix</keyword>
<sequence length="328" mass="34262">MKGFTRAIEERDLSRPYGVLNWMKDNTSLIILLALVIAGAVMTQDFFTWDNITNLFNRISVNGIMAIGFTLTFLVGGFDLSIGSTLSLAGVLCVGIEASSGSTVVGMITALAAGAGMGLLNGILMKITRGESGEAFLITLGTSLVGTSLALTYCNGYDLYGSGAPWYKALGQGSVGGFPVAALLWIGIMIIVQIAIKKTKFGRNLLYSGANKHSAFLAGVDVNKMKIIAFTLAGMLAAVAAIVMTARTTAASPRSGTGADFDAAIATLIGGNSLIDGKGGMTQVFIGVLIYGLITNILNLLGVESVVQYIVKGLVLLLAICLDKLKRR</sequence>
<organism evidence="9 10">
    <name type="scientific">Christensenella hongkongensis</name>
    <dbReference type="NCBI Taxonomy" id="270498"/>
    <lineage>
        <taxon>Bacteria</taxon>
        <taxon>Bacillati</taxon>
        <taxon>Bacillota</taxon>
        <taxon>Clostridia</taxon>
        <taxon>Christensenellales</taxon>
        <taxon>Christensenellaceae</taxon>
        <taxon>Christensenella</taxon>
    </lineage>
</organism>
<feature type="transmembrane region" description="Helical" evidence="8">
    <location>
        <begin position="102"/>
        <end position="123"/>
    </location>
</feature>
<evidence type="ECO:0000256" key="7">
    <source>
        <dbReference type="ARBA" id="ARBA00023136"/>
    </source>
</evidence>
<evidence type="ECO:0000256" key="1">
    <source>
        <dbReference type="ARBA" id="ARBA00004651"/>
    </source>
</evidence>
<evidence type="ECO:0000313" key="10">
    <source>
        <dbReference type="Proteomes" id="UP000034076"/>
    </source>
</evidence>
<dbReference type="CDD" id="cd06579">
    <property type="entry name" value="TM_PBP1_transp_AraH_like"/>
    <property type="match status" value="1"/>
</dbReference>
<name>A0A0M2NFN5_9FIRM</name>
<dbReference type="GO" id="GO:0022857">
    <property type="term" value="F:transmembrane transporter activity"/>
    <property type="evidence" value="ECO:0007669"/>
    <property type="project" value="InterPro"/>
</dbReference>
<dbReference type="Pfam" id="PF02653">
    <property type="entry name" value="BPD_transp_2"/>
    <property type="match status" value="1"/>
</dbReference>
<dbReference type="EMBL" id="LAYJ01000078">
    <property type="protein sequence ID" value="KKI51344.1"/>
    <property type="molecule type" value="Genomic_DNA"/>
</dbReference>
<dbReference type="GO" id="GO:0005886">
    <property type="term" value="C:plasma membrane"/>
    <property type="evidence" value="ECO:0007669"/>
    <property type="project" value="UniProtKB-SubCell"/>
</dbReference>
<keyword evidence="2" id="KW-0813">Transport</keyword>
<dbReference type="InterPro" id="IPR001851">
    <property type="entry name" value="ABC_transp_permease"/>
</dbReference>
<reference evidence="9 10" key="1">
    <citation type="submission" date="2015-04" db="EMBL/GenBank/DDBJ databases">
        <title>Draft genome sequence of bacteremic isolate Catabacter hongkongensis type strain HKU16T.</title>
        <authorList>
            <person name="Lau S.K."/>
            <person name="Teng J.L."/>
            <person name="Huang Y."/>
            <person name="Curreem S.O."/>
            <person name="Tsui S.K."/>
            <person name="Woo P.C."/>
        </authorList>
    </citation>
    <scope>NUCLEOTIDE SEQUENCE [LARGE SCALE GENOMIC DNA]</scope>
    <source>
        <strain evidence="9 10">HKU16</strain>
    </source>
</reference>
<feature type="transmembrane region" description="Helical" evidence="8">
    <location>
        <begin position="227"/>
        <end position="246"/>
    </location>
</feature>
<keyword evidence="3" id="KW-1003">Cell membrane</keyword>
<keyword evidence="4" id="KW-0997">Cell inner membrane</keyword>
<dbReference type="OrthoDB" id="9813906at2"/>
<feature type="transmembrane region" description="Helical" evidence="8">
    <location>
        <begin position="59"/>
        <end position="82"/>
    </location>
</feature>
<gene>
    <name evidence="9" type="ORF">CHK_1132</name>
</gene>
<evidence type="ECO:0000256" key="6">
    <source>
        <dbReference type="ARBA" id="ARBA00022989"/>
    </source>
</evidence>
<keyword evidence="7 8" id="KW-0472">Membrane</keyword>
<protein>
    <submittedName>
        <fullName evidence="9">Ribose ABC transport system, permease protein RbsC</fullName>
    </submittedName>
</protein>
<feature type="transmembrane region" description="Helical" evidence="8">
    <location>
        <begin position="29"/>
        <end position="47"/>
    </location>
</feature>
<proteinExistence type="predicted"/>
<dbReference type="PANTHER" id="PTHR32196">
    <property type="entry name" value="ABC TRANSPORTER PERMEASE PROTEIN YPHD-RELATED-RELATED"/>
    <property type="match status" value="1"/>
</dbReference>
<evidence type="ECO:0000256" key="5">
    <source>
        <dbReference type="ARBA" id="ARBA00022692"/>
    </source>
</evidence>
<evidence type="ECO:0000256" key="4">
    <source>
        <dbReference type="ARBA" id="ARBA00022519"/>
    </source>
</evidence>
<dbReference type="STRING" id="270498.CHK_1132"/>
<feature type="transmembrane region" description="Helical" evidence="8">
    <location>
        <begin position="282"/>
        <end position="301"/>
    </location>
</feature>
<accession>A0A0M2NFN5</accession>
<evidence type="ECO:0000313" key="9">
    <source>
        <dbReference type="EMBL" id="KKI51344.1"/>
    </source>
</evidence>
<keyword evidence="5 8" id="KW-0812">Transmembrane</keyword>